<comment type="caution">
    <text evidence="1">The sequence shown here is derived from an EMBL/GenBank/DDBJ whole genome shotgun (WGS) entry which is preliminary data.</text>
</comment>
<dbReference type="EMBL" id="MU826356">
    <property type="protein sequence ID" value="KAJ7379626.1"/>
    <property type="molecule type" value="Genomic_DNA"/>
</dbReference>
<name>A0A9W9ZDP9_9CNID</name>
<evidence type="ECO:0000313" key="1">
    <source>
        <dbReference type="EMBL" id="KAJ7379626.1"/>
    </source>
</evidence>
<accession>A0A9W9ZDP9</accession>
<reference evidence="1" key="1">
    <citation type="submission" date="2023-01" db="EMBL/GenBank/DDBJ databases">
        <title>Genome assembly of the deep-sea coral Lophelia pertusa.</title>
        <authorList>
            <person name="Herrera S."/>
            <person name="Cordes E."/>
        </authorList>
    </citation>
    <scope>NUCLEOTIDE SEQUENCE</scope>
    <source>
        <strain evidence="1">USNM1676648</strain>
        <tissue evidence="1">Polyp</tissue>
    </source>
</reference>
<dbReference type="Proteomes" id="UP001163046">
    <property type="component" value="Unassembled WGS sequence"/>
</dbReference>
<evidence type="ECO:0000313" key="2">
    <source>
        <dbReference type="Proteomes" id="UP001163046"/>
    </source>
</evidence>
<dbReference type="AlphaFoldDB" id="A0A9W9ZDP9"/>
<proteinExistence type="predicted"/>
<keyword evidence="2" id="KW-1185">Reference proteome</keyword>
<organism evidence="1 2">
    <name type="scientific">Desmophyllum pertusum</name>
    <dbReference type="NCBI Taxonomy" id="174260"/>
    <lineage>
        <taxon>Eukaryota</taxon>
        <taxon>Metazoa</taxon>
        <taxon>Cnidaria</taxon>
        <taxon>Anthozoa</taxon>
        <taxon>Hexacorallia</taxon>
        <taxon>Scleractinia</taxon>
        <taxon>Caryophylliina</taxon>
        <taxon>Caryophylliidae</taxon>
        <taxon>Desmophyllum</taxon>
    </lineage>
</organism>
<sequence>MPLIDMRSMRNCSMLSGVSAILECNEFWDVSLLYRSDGQKNAQSREQVPQDHPLRKKDCLSSLGGCWPGGPIVVDRNRDLKPGCQVPDGTFQIASSHVIFANGASPGRIVVSGQLSTYRLQPSFGRHYRDVLNLKSFERSVGTYRIKTIL</sequence>
<gene>
    <name evidence="1" type="ORF">OS493_014021</name>
</gene>
<protein>
    <submittedName>
        <fullName evidence="1">Uncharacterized protein</fullName>
    </submittedName>
</protein>